<name>A0AAP0MVZ5_9ROSI</name>
<keyword evidence="3" id="KW-1185">Reference proteome</keyword>
<dbReference type="AlphaFoldDB" id="A0AAP0MVZ5"/>
<dbReference type="EMBL" id="JBCGBO010000002">
    <property type="protein sequence ID" value="KAK9223149.1"/>
    <property type="molecule type" value="Genomic_DNA"/>
</dbReference>
<reference evidence="2 3" key="1">
    <citation type="submission" date="2024-05" db="EMBL/GenBank/DDBJ databases">
        <title>Haplotype-resolved chromosome-level genome assembly of Huyou (Citrus changshanensis).</title>
        <authorList>
            <person name="Miao C."/>
            <person name="Chen W."/>
            <person name="Wu Y."/>
            <person name="Wang L."/>
            <person name="Zhao S."/>
            <person name="Grierson D."/>
            <person name="Xu C."/>
            <person name="Chen K."/>
        </authorList>
    </citation>
    <scope>NUCLEOTIDE SEQUENCE [LARGE SCALE GENOMIC DNA]</scope>
    <source>
        <strain evidence="2">01-14</strain>
        <tissue evidence="2">Leaf</tissue>
    </source>
</reference>
<proteinExistence type="predicted"/>
<dbReference type="Proteomes" id="UP001428341">
    <property type="component" value="Unassembled WGS sequence"/>
</dbReference>
<evidence type="ECO:0000313" key="2">
    <source>
        <dbReference type="EMBL" id="KAK9223149.1"/>
    </source>
</evidence>
<sequence length="174" mass="19298">MGNVGYRISRNGSGKNVNAIILWDRVPAFPGDGYQLRIHLWSVSVSDRFMLPSALLVPLIVPKEGSWQKLHELGADRSSVTKVLEILEGSIDDLQMPPKPFSSSSLHIFGREIESDSSTELLMTESVKEWSFRMAILRAWAGLFKAQAQARITQPKPRPFKSPPNLDGPNSGQA</sequence>
<accession>A0AAP0MVZ5</accession>
<organism evidence="2 3">
    <name type="scientific">Citrus x changshan-huyou</name>
    <dbReference type="NCBI Taxonomy" id="2935761"/>
    <lineage>
        <taxon>Eukaryota</taxon>
        <taxon>Viridiplantae</taxon>
        <taxon>Streptophyta</taxon>
        <taxon>Embryophyta</taxon>
        <taxon>Tracheophyta</taxon>
        <taxon>Spermatophyta</taxon>
        <taxon>Magnoliopsida</taxon>
        <taxon>eudicotyledons</taxon>
        <taxon>Gunneridae</taxon>
        <taxon>Pentapetalae</taxon>
        <taxon>rosids</taxon>
        <taxon>malvids</taxon>
        <taxon>Sapindales</taxon>
        <taxon>Rutaceae</taxon>
        <taxon>Aurantioideae</taxon>
        <taxon>Citrus</taxon>
    </lineage>
</organism>
<protein>
    <submittedName>
        <fullName evidence="2">Uncharacterized protein</fullName>
    </submittedName>
</protein>
<comment type="caution">
    <text evidence="2">The sequence shown here is derived from an EMBL/GenBank/DDBJ whole genome shotgun (WGS) entry which is preliminary data.</text>
</comment>
<feature type="region of interest" description="Disordered" evidence="1">
    <location>
        <begin position="152"/>
        <end position="174"/>
    </location>
</feature>
<evidence type="ECO:0000256" key="1">
    <source>
        <dbReference type="SAM" id="MobiDB-lite"/>
    </source>
</evidence>
<gene>
    <name evidence="2" type="ORF">WN944_011591</name>
</gene>
<evidence type="ECO:0000313" key="3">
    <source>
        <dbReference type="Proteomes" id="UP001428341"/>
    </source>
</evidence>